<dbReference type="EMBL" id="JADINB010000060">
    <property type="protein sequence ID" value="MBO8428787.1"/>
    <property type="molecule type" value="Genomic_DNA"/>
</dbReference>
<gene>
    <name evidence="1" type="ORF">IAC68_02495</name>
</gene>
<organism evidence="1 2">
    <name type="scientific">Candidatus Egerieousia excrementavium</name>
    <dbReference type="NCBI Taxonomy" id="2840778"/>
    <lineage>
        <taxon>Bacteria</taxon>
        <taxon>Pseudomonadati</taxon>
        <taxon>Bacteroidota</taxon>
        <taxon>Bacteroidia</taxon>
        <taxon>Bacteroidales</taxon>
        <taxon>Candidatus Egerieousia</taxon>
    </lineage>
</organism>
<evidence type="ECO:0000313" key="2">
    <source>
        <dbReference type="Proteomes" id="UP000823635"/>
    </source>
</evidence>
<dbReference type="Gene3D" id="1.10.1370.40">
    <property type="match status" value="1"/>
</dbReference>
<dbReference type="Proteomes" id="UP000823635">
    <property type="component" value="Unassembled WGS sequence"/>
</dbReference>
<reference evidence="1" key="2">
    <citation type="journal article" date="2021" name="PeerJ">
        <title>Extensive microbial diversity within the chicken gut microbiome revealed by metagenomics and culture.</title>
        <authorList>
            <person name="Gilroy R."/>
            <person name="Ravi A."/>
            <person name="Getino M."/>
            <person name="Pursley I."/>
            <person name="Horton D.L."/>
            <person name="Alikhan N.F."/>
            <person name="Baker D."/>
            <person name="Gharbi K."/>
            <person name="Hall N."/>
            <person name="Watson M."/>
            <person name="Adriaenssens E.M."/>
            <person name="Foster-Nyarko E."/>
            <person name="Jarju S."/>
            <person name="Secka A."/>
            <person name="Antonio M."/>
            <person name="Oren A."/>
            <person name="Chaudhuri R.R."/>
            <person name="La Ragione R."/>
            <person name="Hildebrand F."/>
            <person name="Pallen M.J."/>
        </authorList>
    </citation>
    <scope>NUCLEOTIDE SEQUENCE</scope>
    <source>
        <strain evidence="1">15467</strain>
    </source>
</reference>
<accession>A0A9D9DKT7</accession>
<comment type="caution">
    <text evidence="1">The sequence shown here is derived from an EMBL/GenBank/DDBJ whole genome shotgun (WGS) entry which is preliminary data.</text>
</comment>
<dbReference type="PROSITE" id="PS51257">
    <property type="entry name" value="PROKAR_LIPOPROTEIN"/>
    <property type="match status" value="1"/>
</dbReference>
<feature type="non-terminal residue" evidence="1">
    <location>
        <position position="67"/>
    </location>
</feature>
<protein>
    <submittedName>
        <fullName evidence="1">Uncharacterized protein</fullName>
    </submittedName>
</protein>
<sequence>MRKFLMLFMAAGLFLSSCKSDDMSNPLLEKSTLRYGAPAFDKIKTEHYLPAFNAAIAKGKAEIDSIA</sequence>
<proteinExistence type="predicted"/>
<dbReference type="AlphaFoldDB" id="A0A9D9DKT7"/>
<reference evidence="1" key="1">
    <citation type="submission" date="2020-10" db="EMBL/GenBank/DDBJ databases">
        <authorList>
            <person name="Gilroy R."/>
        </authorList>
    </citation>
    <scope>NUCLEOTIDE SEQUENCE</scope>
    <source>
        <strain evidence="1">15467</strain>
    </source>
</reference>
<name>A0A9D9DKT7_9BACT</name>
<evidence type="ECO:0000313" key="1">
    <source>
        <dbReference type="EMBL" id="MBO8428787.1"/>
    </source>
</evidence>